<dbReference type="RefSeq" id="WP_191188644.1">
    <property type="nucleotide sequence ID" value="NZ_JACWMY010000004.1"/>
</dbReference>
<dbReference type="EMBL" id="JACWMY010000004">
    <property type="protein sequence ID" value="MBD1363975.1"/>
    <property type="molecule type" value="Genomic_DNA"/>
</dbReference>
<evidence type="ECO:0000313" key="2">
    <source>
        <dbReference type="Proteomes" id="UP000606600"/>
    </source>
</evidence>
<evidence type="ECO:0008006" key="3">
    <source>
        <dbReference type="Google" id="ProtNLM"/>
    </source>
</evidence>
<keyword evidence="2" id="KW-1185">Reference proteome</keyword>
<sequence>MGKKLLPLLALVIGTLVMVTAMNQSFINKIKQEKYFAHLNPSEKKGNIVYKTLFLESDRWRYGDLYGLCYLPGYKFPLEPFKAYKHKADWKPSNRILYIIGDSFLADKTLYGAFDGFDNVVFLDRRFPFGPVQPDSTKENYMLMEFAERNLVGYDISQTDEALVPAKVMESGLPIHQKAAGAAQGLPTTITARLNNIIFNKDLNRNLEMVLFDNKTITPFKQLKASLNYALFKRLPKEVAVASDNSRLFLNITVDTANLQSAFRPVSDTEVKVISQNLDNARKYYLTLGFKDVFLSVIPNAVSIYDEQRGPYNHLLERVEQTSALKKVSLLSAFKNSKANVFYRSDAHWNPLGMDMWVNQTNAFLAANTH</sequence>
<dbReference type="Proteomes" id="UP000606600">
    <property type="component" value="Unassembled WGS sequence"/>
</dbReference>
<proteinExistence type="predicted"/>
<evidence type="ECO:0000313" key="1">
    <source>
        <dbReference type="EMBL" id="MBD1363975.1"/>
    </source>
</evidence>
<protein>
    <recommendedName>
        <fullName evidence="3">Acetyltransferase AlgX (SGNH hydrolase-like protein)</fullName>
    </recommendedName>
</protein>
<gene>
    <name evidence="1" type="ORF">IDJ77_09160</name>
</gene>
<comment type="caution">
    <text evidence="1">The sequence shown here is derived from an EMBL/GenBank/DDBJ whole genome shotgun (WGS) entry which is preliminary data.</text>
</comment>
<organism evidence="1 2">
    <name type="scientific">Mucilaginibacter pankratovii</name>
    <dbReference type="NCBI Taxonomy" id="2772110"/>
    <lineage>
        <taxon>Bacteria</taxon>
        <taxon>Pseudomonadati</taxon>
        <taxon>Bacteroidota</taxon>
        <taxon>Sphingobacteriia</taxon>
        <taxon>Sphingobacteriales</taxon>
        <taxon>Sphingobacteriaceae</taxon>
        <taxon>Mucilaginibacter</taxon>
    </lineage>
</organism>
<reference evidence="1 2" key="1">
    <citation type="submission" date="2020-09" db="EMBL/GenBank/DDBJ databases">
        <title>Novel species of Mucilaginibacter isolated from a glacier on the Tibetan Plateau.</title>
        <authorList>
            <person name="Liu Q."/>
            <person name="Xin Y.-H."/>
        </authorList>
    </citation>
    <scope>NUCLEOTIDE SEQUENCE [LARGE SCALE GENOMIC DNA]</scope>
    <source>
        <strain evidence="1 2">ZT4R22</strain>
    </source>
</reference>
<accession>A0ABR7WNT7</accession>
<name>A0ABR7WNT7_9SPHI</name>